<dbReference type="AlphaFoldDB" id="A0AAE1E364"/>
<keyword evidence="2" id="KW-1185">Reference proteome</keyword>
<evidence type="ECO:0000313" key="1">
    <source>
        <dbReference type="EMBL" id="KAK3791820.1"/>
    </source>
</evidence>
<accession>A0AAE1E364</accession>
<gene>
    <name evidence="1" type="ORF">RRG08_028968</name>
</gene>
<protein>
    <submittedName>
        <fullName evidence="1">Uncharacterized protein</fullName>
    </submittedName>
</protein>
<comment type="caution">
    <text evidence="1">The sequence shown here is derived from an EMBL/GenBank/DDBJ whole genome shotgun (WGS) entry which is preliminary data.</text>
</comment>
<name>A0AAE1E364_9GAST</name>
<dbReference type="Proteomes" id="UP001283361">
    <property type="component" value="Unassembled WGS sequence"/>
</dbReference>
<organism evidence="1 2">
    <name type="scientific">Elysia crispata</name>
    <name type="common">lettuce slug</name>
    <dbReference type="NCBI Taxonomy" id="231223"/>
    <lineage>
        <taxon>Eukaryota</taxon>
        <taxon>Metazoa</taxon>
        <taxon>Spiralia</taxon>
        <taxon>Lophotrochozoa</taxon>
        <taxon>Mollusca</taxon>
        <taxon>Gastropoda</taxon>
        <taxon>Heterobranchia</taxon>
        <taxon>Euthyneura</taxon>
        <taxon>Panpulmonata</taxon>
        <taxon>Sacoglossa</taxon>
        <taxon>Placobranchoidea</taxon>
        <taxon>Plakobranchidae</taxon>
        <taxon>Elysia</taxon>
    </lineage>
</organism>
<evidence type="ECO:0000313" key="2">
    <source>
        <dbReference type="Proteomes" id="UP001283361"/>
    </source>
</evidence>
<reference evidence="1" key="1">
    <citation type="journal article" date="2023" name="G3 (Bethesda)">
        <title>A reference genome for the long-term kleptoplast-retaining sea slug Elysia crispata morphotype clarki.</title>
        <authorList>
            <person name="Eastman K.E."/>
            <person name="Pendleton A.L."/>
            <person name="Shaikh M.A."/>
            <person name="Suttiyut T."/>
            <person name="Ogas R."/>
            <person name="Tomko P."/>
            <person name="Gavelis G."/>
            <person name="Widhalm J.R."/>
            <person name="Wisecaver J.H."/>
        </authorList>
    </citation>
    <scope>NUCLEOTIDE SEQUENCE</scope>
    <source>
        <strain evidence="1">ECLA1</strain>
    </source>
</reference>
<sequence length="85" mass="9894">MHQLIWPPRDRDGLRYTNFFKCLVDLQQSHGFKPMDYADGADEVQQYADGADEVQEYADGADEVQEYADNEDEKHIYDALAHNRL</sequence>
<proteinExistence type="predicted"/>
<dbReference type="EMBL" id="JAWDGP010001430">
    <property type="protein sequence ID" value="KAK3791820.1"/>
    <property type="molecule type" value="Genomic_DNA"/>
</dbReference>